<dbReference type="OrthoDB" id="10251234at2759"/>
<dbReference type="GO" id="GO:0006357">
    <property type="term" value="P:regulation of transcription by RNA polymerase II"/>
    <property type="evidence" value="ECO:0007669"/>
    <property type="project" value="InterPro"/>
</dbReference>
<comment type="similarity">
    <text evidence="2 8">Belongs to the Mediator complex subunit 17 family.</text>
</comment>
<keyword evidence="8" id="KW-0010">Activator</keyword>
<organism evidence="10 11">
    <name type="scientific">Coprinopsis marcescibilis</name>
    <name type="common">Agaric fungus</name>
    <name type="synonym">Psathyrella marcescibilis</name>
    <dbReference type="NCBI Taxonomy" id="230819"/>
    <lineage>
        <taxon>Eukaryota</taxon>
        <taxon>Fungi</taxon>
        <taxon>Dikarya</taxon>
        <taxon>Basidiomycota</taxon>
        <taxon>Agaricomycotina</taxon>
        <taxon>Agaricomycetes</taxon>
        <taxon>Agaricomycetidae</taxon>
        <taxon>Agaricales</taxon>
        <taxon>Agaricineae</taxon>
        <taxon>Psathyrellaceae</taxon>
        <taxon>Coprinopsis</taxon>
    </lineage>
</organism>
<feature type="region of interest" description="Disordered" evidence="9">
    <location>
        <begin position="1"/>
        <end position="51"/>
    </location>
</feature>
<evidence type="ECO:0000256" key="5">
    <source>
        <dbReference type="ARBA" id="ARBA00023163"/>
    </source>
</evidence>
<sequence>MGRLYTSRRKRQRNVSRTTSRVSSGNAEDQIDTESNAKDESLANESRTKPMTYEEVQAMRLELMAPLSVAMGQMTQARNILDTILSTTNTASRLTEPQKAALTGTIVTQPSPIPALQAFNAQLVIGSKDAALRKASHLFNTVAGRMERVHERSEQYWINALKIRRNNWRLLPSPLPPGSFIGKGADRTARDFVVAYGLEESSATIRRRGLAHLSDVDGESNLIFANRQELRMRVYLCYRDSDGRDVMVVNSAPKQRSGSPDDTLEDTLMAAQRELVDEEIFSSLIYEASNLTTALARVSERLIVIDASEGVELRFELGKESTEPGTISPLCDLVYHGLRVLLLRKHAYVKNERLNASGNFPSNASPGYTPMLKPIIDLLQYKVFSERLQTELSRAAAGLNTVGIPTSVSYNAVGESGEDTIKIFCEPQYRNPSGEAILRIDNKNILRLTFAAPSTLTVHLTQATLQIYSLPQLSHLLRTEIERFILQRICVLGERIRGETWFIDLDRLVARWEGSALTFRISFDSEMNISCSAFLVNGQTGRRGNLLQYSHLNGVPLLSWIETVINNTSTS</sequence>
<feature type="compositionally biased region" description="Basic residues" evidence="9">
    <location>
        <begin position="1"/>
        <end position="14"/>
    </location>
</feature>
<feature type="compositionally biased region" description="Low complexity" evidence="9">
    <location>
        <begin position="15"/>
        <end position="24"/>
    </location>
</feature>
<keyword evidence="11" id="KW-1185">Reference proteome</keyword>
<dbReference type="GO" id="GO:0016592">
    <property type="term" value="C:mediator complex"/>
    <property type="evidence" value="ECO:0007669"/>
    <property type="project" value="InterPro"/>
</dbReference>
<comment type="subcellular location">
    <subcellularLocation>
        <location evidence="1 8">Nucleus</location>
    </subcellularLocation>
</comment>
<evidence type="ECO:0000256" key="6">
    <source>
        <dbReference type="ARBA" id="ARBA00023242"/>
    </source>
</evidence>
<gene>
    <name evidence="8" type="primary">MED17</name>
    <name evidence="10" type="ORF">FA15DRAFT_470912</name>
</gene>
<reference evidence="10 11" key="1">
    <citation type="journal article" date="2019" name="Nat. Ecol. Evol.">
        <title>Megaphylogeny resolves global patterns of mushroom evolution.</title>
        <authorList>
            <person name="Varga T."/>
            <person name="Krizsan K."/>
            <person name="Foldi C."/>
            <person name="Dima B."/>
            <person name="Sanchez-Garcia M."/>
            <person name="Sanchez-Ramirez S."/>
            <person name="Szollosi G.J."/>
            <person name="Szarkandi J.G."/>
            <person name="Papp V."/>
            <person name="Albert L."/>
            <person name="Andreopoulos W."/>
            <person name="Angelini C."/>
            <person name="Antonin V."/>
            <person name="Barry K.W."/>
            <person name="Bougher N.L."/>
            <person name="Buchanan P."/>
            <person name="Buyck B."/>
            <person name="Bense V."/>
            <person name="Catcheside P."/>
            <person name="Chovatia M."/>
            <person name="Cooper J."/>
            <person name="Damon W."/>
            <person name="Desjardin D."/>
            <person name="Finy P."/>
            <person name="Geml J."/>
            <person name="Haridas S."/>
            <person name="Hughes K."/>
            <person name="Justo A."/>
            <person name="Karasinski D."/>
            <person name="Kautmanova I."/>
            <person name="Kiss B."/>
            <person name="Kocsube S."/>
            <person name="Kotiranta H."/>
            <person name="LaButti K.M."/>
            <person name="Lechner B.E."/>
            <person name="Liimatainen K."/>
            <person name="Lipzen A."/>
            <person name="Lukacs Z."/>
            <person name="Mihaltcheva S."/>
            <person name="Morgado L.N."/>
            <person name="Niskanen T."/>
            <person name="Noordeloos M.E."/>
            <person name="Ohm R.A."/>
            <person name="Ortiz-Santana B."/>
            <person name="Ovrebo C."/>
            <person name="Racz N."/>
            <person name="Riley R."/>
            <person name="Savchenko A."/>
            <person name="Shiryaev A."/>
            <person name="Soop K."/>
            <person name="Spirin V."/>
            <person name="Szebenyi C."/>
            <person name="Tomsovsky M."/>
            <person name="Tulloss R.E."/>
            <person name="Uehling J."/>
            <person name="Grigoriev I.V."/>
            <person name="Vagvolgyi C."/>
            <person name="Papp T."/>
            <person name="Martin F.M."/>
            <person name="Miettinen O."/>
            <person name="Hibbett D.S."/>
            <person name="Nagy L.G."/>
        </authorList>
    </citation>
    <scope>NUCLEOTIDE SEQUENCE [LARGE SCALE GENOMIC DNA]</scope>
    <source>
        <strain evidence="10 11">CBS 121175</strain>
    </source>
</reference>
<dbReference type="Pfam" id="PF10156">
    <property type="entry name" value="Med17"/>
    <property type="match status" value="1"/>
</dbReference>
<keyword evidence="5 8" id="KW-0804">Transcription</keyword>
<dbReference type="InterPro" id="IPR019313">
    <property type="entry name" value="Mediator_Med17"/>
</dbReference>
<accession>A0A5C3KRS4</accession>
<dbReference type="PANTHER" id="PTHR13114:SF7">
    <property type="entry name" value="MEDIATOR OF RNA POLYMERASE II TRANSCRIPTION SUBUNIT 17"/>
    <property type="match status" value="1"/>
</dbReference>
<proteinExistence type="inferred from homology"/>
<name>A0A5C3KRS4_COPMA</name>
<dbReference type="PANTHER" id="PTHR13114">
    <property type="entry name" value="MEDIATOR OF RNA POLYMERASE II TRANSCRIPTION SUBUNIT 17"/>
    <property type="match status" value="1"/>
</dbReference>
<dbReference type="AlphaFoldDB" id="A0A5C3KRS4"/>
<evidence type="ECO:0000256" key="3">
    <source>
        <dbReference type="ARBA" id="ARBA00019610"/>
    </source>
</evidence>
<comment type="subunit">
    <text evidence="8">Component of the Mediator complex.</text>
</comment>
<evidence type="ECO:0000313" key="10">
    <source>
        <dbReference type="EMBL" id="TFK23261.1"/>
    </source>
</evidence>
<evidence type="ECO:0000256" key="7">
    <source>
        <dbReference type="ARBA" id="ARBA00032014"/>
    </source>
</evidence>
<dbReference type="Proteomes" id="UP000307440">
    <property type="component" value="Unassembled WGS sequence"/>
</dbReference>
<evidence type="ECO:0000256" key="1">
    <source>
        <dbReference type="ARBA" id="ARBA00004123"/>
    </source>
</evidence>
<evidence type="ECO:0000256" key="8">
    <source>
        <dbReference type="RuleBase" id="RU364140"/>
    </source>
</evidence>
<dbReference type="GO" id="GO:0070847">
    <property type="term" value="C:core mediator complex"/>
    <property type="evidence" value="ECO:0007669"/>
    <property type="project" value="TreeGrafter"/>
</dbReference>
<evidence type="ECO:0000256" key="9">
    <source>
        <dbReference type="SAM" id="MobiDB-lite"/>
    </source>
</evidence>
<protein>
    <recommendedName>
        <fullName evidence="3 8">Mediator of RNA polymerase II transcription subunit 17</fullName>
    </recommendedName>
    <alternativeName>
        <fullName evidence="7 8">Mediator complex subunit 17</fullName>
    </alternativeName>
</protein>
<evidence type="ECO:0000256" key="4">
    <source>
        <dbReference type="ARBA" id="ARBA00023015"/>
    </source>
</evidence>
<dbReference type="STRING" id="230819.A0A5C3KRS4"/>
<keyword evidence="4 8" id="KW-0805">Transcription regulation</keyword>
<evidence type="ECO:0000313" key="11">
    <source>
        <dbReference type="Proteomes" id="UP000307440"/>
    </source>
</evidence>
<keyword evidence="6 8" id="KW-0539">Nucleus</keyword>
<dbReference type="GO" id="GO:0003712">
    <property type="term" value="F:transcription coregulator activity"/>
    <property type="evidence" value="ECO:0007669"/>
    <property type="project" value="InterPro"/>
</dbReference>
<comment type="function">
    <text evidence="8">Component of the Mediator complex, a coactivator involved in the regulated transcription of nearly all RNA polymerase II-dependent genes. Mediator functions as a bridge to convey information from gene-specific regulatory proteins to the basal RNA polymerase II transcription machinery. Mediator is recruited to promoters by direct interactions with regulatory proteins and serves as a scaffold for the assembly of a functional preinitiation complex with RNA polymerase II and the general transcription factors.</text>
</comment>
<dbReference type="EMBL" id="ML210222">
    <property type="protein sequence ID" value="TFK23261.1"/>
    <property type="molecule type" value="Genomic_DNA"/>
</dbReference>
<evidence type="ECO:0000256" key="2">
    <source>
        <dbReference type="ARBA" id="ARBA00005635"/>
    </source>
</evidence>